<reference evidence="8" key="1">
    <citation type="submission" date="2022-07" db="EMBL/GenBank/DDBJ databases">
        <authorList>
            <person name="Otstavnykh N."/>
            <person name="Isaeva M."/>
            <person name="Bystritskaya E."/>
        </authorList>
    </citation>
    <scope>NUCLEOTIDE SEQUENCE</scope>
    <source>
        <strain evidence="8">KCTC 52189</strain>
    </source>
</reference>
<evidence type="ECO:0000256" key="3">
    <source>
        <dbReference type="ARBA" id="ARBA00022692"/>
    </source>
</evidence>
<feature type="transmembrane region" description="Helical" evidence="6">
    <location>
        <begin position="226"/>
        <end position="248"/>
    </location>
</feature>
<dbReference type="GO" id="GO:0016020">
    <property type="term" value="C:membrane"/>
    <property type="evidence" value="ECO:0007669"/>
    <property type="project" value="UniProtKB-SubCell"/>
</dbReference>
<dbReference type="Proteomes" id="UP001226762">
    <property type="component" value="Unassembled WGS sequence"/>
</dbReference>
<evidence type="ECO:0000256" key="1">
    <source>
        <dbReference type="ARBA" id="ARBA00004141"/>
    </source>
</evidence>
<feature type="transmembrane region" description="Helical" evidence="6">
    <location>
        <begin position="12"/>
        <end position="33"/>
    </location>
</feature>
<keyword evidence="3 6" id="KW-0812">Transmembrane</keyword>
<gene>
    <name evidence="8" type="ORF">NO357_02265</name>
</gene>
<dbReference type="EMBL" id="JANHAX010000001">
    <property type="protein sequence ID" value="MDQ2088725.1"/>
    <property type="molecule type" value="Genomic_DNA"/>
</dbReference>
<keyword evidence="4 6" id="KW-1133">Transmembrane helix</keyword>
<evidence type="ECO:0000313" key="8">
    <source>
        <dbReference type="EMBL" id="MDQ2088725.1"/>
    </source>
</evidence>
<dbReference type="PANTHER" id="PTHR22911:SF6">
    <property type="entry name" value="SOLUTE CARRIER FAMILY 35 MEMBER G1"/>
    <property type="match status" value="1"/>
</dbReference>
<feature type="transmembrane region" description="Helical" evidence="6">
    <location>
        <begin position="98"/>
        <end position="117"/>
    </location>
</feature>
<dbReference type="InterPro" id="IPR000620">
    <property type="entry name" value="EamA_dom"/>
</dbReference>
<name>A0AAE3WA25_9RHOB</name>
<dbReference type="AlphaFoldDB" id="A0AAE3WA25"/>
<reference evidence="8" key="2">
    <citation type="submission" date="2023-02" db="EMBL/GenBank/DDBJ databases">
        <title>'Rhodoalgimonas zhirmunskyi' gen. nov., isolated from a red alga.</title>
        <authorList>
            <person name="Nedashkovskaya O.I."/>
            <person name="Otstavnykh N.Y."/>
            <person name="Bystritskaya E.P."/>
            <person name="Balabanova L.A."/>
            <person name="Isaeva M.P."/>
        </authorList>
    </citation>
    <scope>NUCLEOTIDE SEQUENCE</scope>
    <source>
        <strain evidence="8">KCTC 52189</strain>
    </source>
</reference>
<evidence type="ECO:0000256" key="6">
    <source>
        <dbReference type="SAM" id="Phobius"/>
    </source>
</evidence>
<feature type="domain" description="EamA" evidence="7">
    <location>
        <begin position="11"/>
        <end position="140"/>
    </location>
</feature>
<dbReference type="InterPro" id="IPR037185">
    <property type="entry name" value="EmrE-like"/>
</dbReference>
<comment type="similarity">
    <text evidence="2">Belongs to the drug/metabolite transporter (DMT) superfamily. 10 TMS drug/metabolite exporter (DME) (TC 2.A.7.3) family.</text>
</comment>
<dbReference type="Pfam" id="PF00892">
    <property type="entry name" value="EamA"/>
    <property type="match status" value="2"/>
</dbReference>
<feature type="transmembrane region" description="Helical" evidence="6">
    <location>
        <begin position="147"/>
        <end position="166"/>
    </location>
</feature>
<evidence type="ECO:0000256" key="4">
    <source>
        <dbReference type="ARBA" id="ARBA00022989"/>
    </source>
</evidence>
<sequence length="302" mass="32223">MRQPGTRPMAAALYMLAGMVVIGFVDNFVSQLARHISVWQFLFLRMVCSLPLLVFGAWIGVGELRAKSWPKVAARGFLLAGGMVFYFGALAFVTLGEALAGLFTAPIFVLLITVAFLRQSIGMWRVLAVGIGFAGVLMVLQPGGAGFSQAMLLPVCGAVLYALGNIVTRLWCAEESTLVMLAMTFVMQGMIGLLAMAGLGFAGTEAAAGAEGFLTRGWVWPPDGEIWPYMAAQVLGSFVGVFCLIRAYQIGEASYVTVFEYSIMVFGPGFAFLLFGQTLGALQLFGIGLVVLAGVIIALRSR</sequence>
<keyword evidence="9" id="KW-1185">Reference proteome</keyword>
<proteinExistence type="inferred from homology"/>
<organism evidence="8 9">
    <name type="scientific">Marimonas arenosa</name>
    <dbReference type="NCBI Taxonomy" id="1795305"/>
    <lineage>
        <taxon>Bacteria</taxon>
        <taxon>Pseudomonadati</taxon>
        <taxon>Pseudomonadota</taxon>
        <taxon>Alphaproteobacteria</taxon>
        <taxon>Rhodobacterales</taxon>
        <taxon>Paracoccaceae</taxon>
        <taxon>Marimonas</taxon>
    </lineage>
</organism>
<protein>
    <submittedName>
        <fullName evidence="8">DMT family transporter</fullName>
    </submittedName>
</protein>
<dbReference type="PANTHER" id="PTHR22911">
    <property type="entry name" value="ACYL-MALONYL CONDENSING ENZYME-RELATED"/>
    <property type="match status" value="1"/>
</dbReference>
<comment type="caution">
    <text evidence="8">The sequence shown here is derived from an EMBL/GenBank/DDBJ whole genome shotgun (WGS) entry which is preliminary data.</text>
</comment>
<feature type="transmembrane region" description="Helical" evidence="6">
    <location>
        <begin position="124"/>
        <end position="141"/>
    </location>
</feature>
<feature type="transmembrane region" description="Helical" evidence="6">
    <location>
        <begin position="281"/>
        <end position="299"/>
    </location>
</feature>
<feature type="transmembrane region" description="Helical" evidence="6">
    <location>
        <begin position="72"/>
        <end position="92"/>
    </location>
</feature>
<feature type="domain" description="EamA" evidence="7">
    <location>
        <begin position="151"/>
        <end position="297"/>
    </location>
</feature>
<feature type="transmembrane region" description="Helical" evidence="6">
    <location>
        <begin position="255"/>
        <end position="275"/>
    </location>
</feature>
<feature type="transmembrane region" description="Helical" evidence="6">
    <location>
        <begin position="39"/>
        <end position="60"/>
    </location>
</feature>
<accession>A0AAE3WA25</accession>
<feature type="transmembrane region" description="Helical" evidence="6">
    <location>
        <begin position="178"/>
        <end position="202"/>
    </location>
</feature>
<evidence type="ECO:0000256" key="2">
    <source>
        <dbReference type="ARBA" id="ARBA00009853"/>
    </source>
</evidence>
<evidence type="ECO:0000313" key="9">
    <source>
        <dbReference type="Proteomes" id="UP001226762"/>
    </source>
</evidence>
<evidence type="ECO:0000256" key="5">
    <source>
        <dbReference type="ARBA" id="ARBA00023136"/>
    </source>
</evidence>
<keyword evidence="5 6" id="KW-0472">Membrane</keyword>
<evidence type="ECO:0000259" key="7">
    <source>
        <dbReference type="Pfam" id="PF00892"/>
    </source>
</evidence>
<comment type="subcellular location">
    <subcellularLocation>
        <location evidence="1">Membrane</location>
        <topology evidence="1">Multi-pass membrane protein</topology>
    </subcellularLocation>
</comment>
<dbReference type="SUPFAM" id="SSF103481">
    <property type="entry name" value="Multidrug resistance efflux transporter EmrE"/>
    <property type="match status" value="2"/>
</dbReference>
<dbReference type="RefSeq" id="WP_306733990.1">
    <property type="nucleotide sequence ID" value="NZ_JANHAX010000001.1"/>
</dbReference>